<name>A0A1I7ZGP0_9BILA</name>
<dbReference type="AlphaFoldDB" id="A0A1I7ZGP0"/>
<keyword evidence="2" id="KW-1185">Reference proteome</keyword>
<proteinExistence type="predicted"/>
<feature type="signal peptide" evidence="1">
    <location>
        <begin position="1"/>
        <end position="24"/>
    </location>
</feature>
<keyword evidence="1" id="KW-0732">Signal</keyword>
<feature type="chain" id="PRO_5009313430" evidence="1">
    <location>
        <begin position="25"/>
        <end position="77"/>
    </location>
</feature>
<dbReference type="WBParaSite" id="L893_g26217.t1">
    <property type="protein sequence ID" value="L893_g26217.t1"/>
    <property type="gene ID" value="L893_g26217"/>
</dbReference>
<organism evidence="2 3">
    <name type="scientific">Steinernema glaseri</name>
    <dbReference type="NCBI Taxonomy" id="37863"/>
    <lineage>
        <taxon>Eukaryota</taxon>
        <taxon>Metazoa</taxon>
        <taxon>Ecdysozoa</taxon>
        <taxon>Nematoda</taxon>
        <taxon>Chromadorea</taxon>
        <taxon>Rhabditida</taxon>
        <taxon>Tylenchina</taxon>
        <taxon>Panagrolaimomorpha</taxon>
        <taxon>Strongyloidoidea</taxon>
        <taxon>Steinernematidae</taxon>
        <taxon>Steinernema</taxon>
    </lineage>
</organism>
<accession>A0A1I7ZGP0</accession>
<evidence type="ECO:0000256" key="1">
    <source>
        <dbReference type="SAM" id="SignalP"/>
    </source>
</evidence>
<evidence type="ECO:0000313" key="2">
    <source>
        <dbReference type="Proteomes" id="UP000095287"/>
    </source>
</evidence>
<dbReference type="Proteomes" id="UP000095287">
    <property type="component" value="Unplaced"/>
</dbReference>
<reference evidence="3" key="1">
    <citation type="submission" date="2016-11" db="UniProtKB">
        <authorList>
            <consortium name="WormBaseParasite"/>
        </authorList>
    </citation>
    <scope>IDENTIFICATION</scope>
</reference>
<sequence>MAPQSSLSLAVPLLLFAIFTVTPAEEGIIQRSKRRIQCGEFLICSEENRKPFEKRRKMAQSLVHFHKQIKWSGYVDQ</sequence>
<evidence type="ECO:0000313" key="3">
    <source>
        <dbReference type="WBParaSite" id="L893_g26217.t1"/>
    </source>
</evidence>
<protein>
    <submittedName>
        <fullName evidence="3">Uncharacterized protein</fullName>
    </submittedName>
</protein>